<accession>A0A225X654</accession>
<gene>
    <name evidence="7" type="ORF">PHMEG_000154</name>
</gene>
<evidence type="ECO:0000256" key="5">
    <source>
        <dbReference type="RuleBase" id="RU367124"/>
    </source>
</evidence>
<feature type="chain" id="PRO_5012443366" description="RxLR effector protein" evidence="5">
    <location>
        <begin position="22"/>
        <end position="178"/>
    </location>
</feature>
<dbReference type="Pfam" id="PF16810">
    <property type="entry name" value="RXLR"/>
    <property type="match status" value="1"/>
</dbReference>
<evidence type="ECO:0000256" key="2">
    <source>
        <dbReference type="ARBA" id="ARBA00010400"/>
    </source>
</evidence>
<keyword evidence="3 5" id="KW-0964">Secreted</keyword>
<dbReference type="Proteomes" id="UP000198211">
    <property type="component" value="Unassembled WGS sequence"/>
</dbReference>
<feature type="compositionally biased region" description="Acidic residues" evidence="6">
    <location>
        <begin position="52"/>
        <end position="64"/>
    </location>
</feature>
<evidence type="ECO:0000256" key="3">
    <source>
        <dbReference type="ARBA" id="ARBA00022525"/>
    </source>
</evidence>
<comment type="subcellular location">
    <subcellularLocation>
        <location evidence="1 5">Secreted</location>
    </subcellularLocation>
</comment>
<feature type="signal peptide" evidence="5">
    <location>
        <begin position="1"/>
        <end position="21"/>
    </location>
</feature>
<dbReference type="EMBL" id="NBNE01000004">
    <property type="protein sequence ID" value="OWZ24720.1"/>
    <property type="molecule type" value="Genomic_DNA"/>
</dbReference>
<evidence type="ECO:0000256" key="6">
    <source>
        <dbReference type="SAM" id="MobiDB-lite"/>
    </source>
</evidence>
<feature type="region of interest" description="Disordered" evidence="6">
    <location>
        <begin position="41"/>
        <end position="69"/>
    </location>
</feature>
<comment type="function">
    <text evidence="5">Effector that suppresses plant defense responses during pathogen infection.</text>
</comment>
<proteinExistence type="inferred from homology"/>
<name>A0A225X654_9STRA</name>
<evidence type="ECO:0000313" key="7">
    <source>
        <dbReference type="EMBL" id="OWZ24720.1"/>
    </source>
</evidence>
<comment type="domain">
    <text evidence="5">The RxLR-dEER motif acts to carry the protein into the host cell cytoplasm through binding to cell surface phosphatidylinositol-3-phosphate.</text>
</comment>
<dbReference type="AlphaFoldDB" id="A0A225X654"/>
<keyword evidence="4 5" id="KW-0732">Signal</keyword>
<comment type="similarity">
    <text evidence="2 5">Belongs to the RxLR effector family.</text>
</comment>
<keyword evidence="8" id="KW-1185">Reference proteome</keyword>
<organism evidence="7 8">
    <name type="scientific">Phytophthora megakarya</name>
    <dbReference type="NCBI Taxonomy" id="4795"/>
    <lineage>
        <taxon>Eukaryota</taxon>
        <taxon>Sar</taxon>
        <taxon>Stramenopiles</taxon>
        <taxon>Oomycota</taxon>
        <taxon>Peronosporomycetes</taxon>
        <taxon>Peronosporales</taxon>
        <taxon>Peronosporaceae</taxon>
        <taxon>Phytophthora</taxon>
    </lineage>
</organism>
<evidence type="ECO:0000256" key="1">
    <source>
        <dbReference type="ARBA" id="ARBA00004613"/>
    </source>
</evidence>
<evidence type="ECO:0000256" key="4">
    <source>
        <dbReference type="ARBA" id="ARBA00022729"/>
    </source>
</evidence>
<protein>
    <recommendedName>
        <fullName evidence="5">RxLR effector protein</fullName>
    </recommendedName>
</protein>
<sequence length="178" mass="20274">MRRAVLASIAVLLVNSDLTVATGRSMTVTSKWKPSTGLSNVEANRFLRGPESEDMDTDTDEESSNEERGVFDSMSARVSEIIARLQNMNVRAKTVNDLDDWIKDTTRVWHSRAKLNLINNNLAKDFKTIEGMGYNPSKMKERLKIGNKLETMDDSALMNDGDYLLWRAFTEHWDNKLK</sequence>
<reference evidence="8" key="1">
    <citation type="submission" date="2017-03" db="EMBL/GenBank/DDBJ databases">
        <title>Phytopthora megakarya and P. palmivora, two closely related causual agents of cacao black pod achieved similar genome size and gene model numbers by different mechanisms.</title>
        <authorList>
            <person name="Ali S."/>
            <person name="Shao J."/>
            <person name="Larry D.J."/>
            <person name="Kronmiller B."/>
            <person name="Shen D."/>
            <person name="Strem M.D."/>
            <person name="Melnick R.L."/>
            <person name="Guiltinan M.J."/>
            <person name="Tyler B.M."/>
            <person name="Meinhardt L.W."/>
            <person name="Bailey B.A."/>
        </authorList>
    </citation>
    <scope>NUCLEOTIDE SEQUENCE [LARGE SCALE GENOMIC DNA]</scope>
    <source>
        <strain evidence="8">zdho120</strain>
    </source>
</reference>
<dbReference type="InterPro" id="IPR031825">
    <property type="entry name" value="RXLR"/>
</dbReference>
<evidence type="ECO:0000313" key="8">
    <source>
        <dbReference type="Proteomes" id="UP000198211"/>
    </source>
</evidence>
<comment type="caution">
    <text evidence="7">The sequence shown here is derived from an EMBL/GenBank/DDBJ whole genome shotgun (WGS) entry which is preliminary data.</text>
</comment>